<keyword evidence="6 11" id="KW-0812">Transmembrane</keyword>
<keyword evidence="3" id="KW-1003">Cell membrane</keyword>
<evidence type="ECO:0000256" key="9">
    <source>
        <dbReference type="ARBA" id="ARBA00035611"/>
    </source>
</evidence>
<name>A0A2L2BPR4_9MICO</name>
<evidence type="ECO:0000313" key="13">
    <source>
        <dbReference type="Proteomes" id="UP000243077"/>
    </source>
</evidence>
<evidence type="ECO:0000256" key="10">
    <source>
        <dbReference type="ARBA" id="ARBA00035686"/>
    </source>
</evidence>
<feature type="transmembrane region" description="Helical" evidence="11">
    <location>
        <begin position="234"/>
        <end position="252"/>
    </location>
</feature>
<dbReference type="Proteomes" id="UP000243077">
    <property type="component" value="Chromosome"/>
</dbReference>
<gene>
    <name evidence="12" type="ORF">C3B54_11681</name>
</gene>
<feature type="transmembrane region" description="Helical" evidence="11">
    <location>
        <begin position="258"/>
        <end position="276"/>
    </location>
</feature>
<accession>A0A2L2BPR4</accession>
<dbReference type="KEGG" id="psai:C3B54_11681"/>
<feature type="transmembrane region" description="Helical" evidence="11">
    <location>
        <begin position="342"/>
        <end position="358"/>
    </location>
</feature>
<dbReference type="OrthoDB" id="3468954at2"/>
<feature type="transmembrane region" description="Helical" evidence="11">
    <location>
        <begin position="304"/>
        <end position="330"/>
    </location>
</feature>
<sequence>MTSTVTPEDNTPADRRDSRLRQDVGLQGALRGSFDRIRRGDLGLLPVIIGIIVISIIFQSLNPFFLSSNNLANLLMESTAIGFMALGIVFVLLLAQIDLSIGSVSGLSAAIFAVGFVQNGWPILPAIIAAVLTGTAIGFIYGQIFNRLGVPSFVISVAGLLGFLGLQLYVLRGQGTINLPFESPLVWFGQQAFIPATVSYVLMATVGIVFYLVRTAKSARRKKAGLSTQGQIGIVLQAVGLIVVLEFIAWFLNQSRGISMMFSLFVATVLVAHFVLTRTQFGRAIFAVGGNPEAARRAGINVNAIYTSAFMITSTLAAIGGLMAAGRLAAAAQSSGGGDTNLTAIAAAVIGGTSLFGGRGSAFSALLGVIVIQSISSGLTLLNLDSSIRFMVTGAVVLIAVAVDALARRSREASGVA</sequence>
<dbReference type="EMBL" id="CP026923">
    <property type="protein sequence ID" value="AVG23663.1"/>
    <property type="molecule type" value="Genomic_DNA"/>
</dbReference>
<feature type="transmembrane region" description="Helical" evidence="11">
    <location>
        <begin position="123"/>
        <end position="141"/>
    </location>
</feature>
<keyword evidence="5" id="KW-0762">Sugar transport</keyword>
<dbReference type="GO" id="GO:0005886">
    <property type="term" value="C:plasma membrane"/>
    <property type="evidence" value="ECO:0007669"/>
    <property type="project" value="UniProtKB-SubCell"/>
</dbReference>
<evidence type="ECO:0000256" key="4">
    <source>
        <dbReference type="ARBA" id="ARBA00022519"/>
    </source>
</evidence>
<dbReference type="RefSeq" id="WP_104913243.1">
    <property type="nucleotide sequence ID" value="NZ_CP026923.1"/>
</dbReference>
<evidence type="ECO:0000256" key="7">
    <source>
        <dbReference type="ARBA" id="ARBA00022989"/>
    </source>
</evidence>
<comment type="subcellular location">
    <subcellularLocation>
        <location evidence="1">Cell membrane</location>
        <topology evidence="1">Multi-pass membrane protein</topology>
    </subcellularLocation>
</comment>
<feature type="transmembrane region" description="Helical" evidence="11">
    <location>
        <begin position="192"/>
        <end position="213"/>
    </location>
</feature>
<feature type="transmembrane region" description="Helical" evidence="11">
    <location>
        <begin position="99"/>
        <end position="117"/>
    </location>
</feature>
<dbReference type="InterPro" id="IPR001851">
    <property type="entry name" value="ABC_transp_permease"/>
</dbReference>
<dbReference type="PANTHER" id="PTHR32196">
    <property type="entry name" value="ABC TRANSPORTER PERMEASE PROTEIN YPHD-RELATED-RELATED"/>
    <property type="match status" value="1"/>
</dbReference>
<keyword evidence="2" id="KW-0813">Transport</keyword>
<evidence type="ECO:0000256" key="2">
    <source>
        <dbReference type="ARBA" id="ARBA00022448"/>
    </source>
</evidence>
<keyword evidence="13" id="KW-1185">Reference proteome</keyword>
<feature type="transmembrane region" description="Helical" evidence="11">
    <location>
        <begin position="42"/>
        <end position="62"/>
    </location>
</feature>
<evidence type="ECO:0000256" key="8">
    <source>
        <dbReference type="ARBA" id="ARBA00023136"/>
    </source>
</evidence>
<dbReference type="AlphaFoldDB" id="A0A2L2BPR4"/>
<dbReference type="Pfam" id="PF02653">
    <property type="entry name" value="BPD_transp_2"/>
    <property type="match status" value="1"/>
</dbReference>
<keyword evidence="8 11" id="KW-0472">Membrane</keyword>
<keyword evidence="4" id="KW-0997">Cell inner membrane</keyword>
<comment type="function">
    <text evidence="9">Part of the binding-protein-dependent transport system for D-xylose. Probably responsible for the translocation of the substrate across the membrane.</text>
</comment>
<feature type="transmembrane region" description="Helical" evidence="11">
    <location>
        <begin position="388"/>
        <end position="407"/>
    </location>
</feature>
<dbReference type="CDD" id="cd06579">
    <property type="entry name" value="TM_PBP1_transp_AraH_like"/>
    <property type="match status" value="1"/>
</dbReference>
<organism evidence="12 13">
    <name type="scientific">Pontimonas salivibrio</name>
    <dbReference type="NCBI Taxonomy" id="1159327"/>
    <lineage>
        <taxon>Bacteria</taxon>
        <taxon>Bacillati</taxon>
        <taxon>Actinomycetota</taxon>
        <taxon>Actinomycetes</taxon>
        <taxon>Micrococcales</taxon>
        <taxon>Microbacteriaceae</taxon>
        <taxon>Pontimonas</taxon>
    </lineage>
</organism>
<feature type="transmembrane region" description="Helical" evidence="11">
    <location>
        <begin position="153"/>
        <end position="172"/>
    </location>
</feature>
<evidence type="ECO:0000256" key="3">
    <source>
        <dbReference type="ARBA" id="ARBA00022475"/>
    </source>
</evidence>
<dbReference type="PANTHER" id="PTHR32196:SF32">
    <property type="entry name" value="XYLOSE TRANSPORT SYSTEM PERMEASE PROTEIN XYLH"/>
    <property type="match status" value="1"/>
</dbReference>
<feature type="transmembrane region" description="Helical" evidence="11">
    <location>
        <begin position="74"/>
        <end position="94"/>
    </location>
</feature>
<protein>
    <recommendedName>
        <fullName evidence="10">Xylose transport system permease protein XylH</fullName>
    </recommendedName>
</protein>
<dbReference type="GO" id="GO:0022857">
    <property type="term" value="F:transmembrane transporter activity"/>
    <property type="evidence" value="ECO:0007669"/>
    <property type="project" value="InterPro"/>
</dbReference>
<keyword evidence="7 11" id="KW-1133">Transmembrane helix</keyword>
<evidence type="ECO:0000256" key="5">
    <source>
        <dbReference type="ARBA" id="ARBA00022597"/>
    </source>
</evidence>
<proteinExistence type="predicted"/>
<evidence type="ECO:0000256" key="11">
    <source>
        <dbReference type="SAM" id="Phobius"/>
    </source>
</evidence>
<evidence type="ECO:0000256" key="6">
    <source>
        <dbReference type="ARBA" id="ARBA00022692"/>
    </source>
</evidence>
<reference evidence="12 13" key="1">
    <citation type="submission" date="2018-02" db="EMBL/GenBank/DDBJ databases">
        <title>Complete genome of the streamlined marine actinobacterium Pontimonas salivibrio CL-TW6 adapted to coastal planktonic lifestype.</title>
        <authorList>
            <person name="Cho B.C."/>
            <person name="Hardies S.C."/>
            <person name="Jang G.I."/>
            <person name="Hwang C.Y."/>
        </authorList>
    </citation>
    <scope>NUCLEOTIDE SEQUENCE [LARGE SCALE GENOMIC DNA]</scope>
    <source>
        <strain evidence="12 13">CL-TW6</strain>
    </source>
</reference>
<evidence type="ECO:0000256" key="1">
    <source>
        <dbReference type="ARBA" id="ARBA00004651"/>
    </source>
</evidence>
<feature type="transmembrane region" description="Helical" evidence="11">
    <location>
        <begin position="365"/>
        <end position="382"/>
    </location>
</feature>
<evidence type="ECO:0000313" key="12">
    <source>
        <dbReference type="EMBL" id="AVG23663.1"/>
    </source>
</evidence>